<evidence type="ECO:0000313" key="1">
    <source>
        <dbReference type="EMBL" id="QQM32650.1"/>
    </source>
</evidence>
<reference evidence="1 2" key="1">
    <citation type="submission" date="2020-12" db="EMBL/GenBank/DDBJ databases">
        <authorList>
            <person name="Zheng R.K."/>
            <person name="Sun C.M."/>
        </authorList>
    </citation>
    <scope>NUCLEOTIDE SEQUENCE [LARGE SCALE GENOMIC DNA]</scope>
    <source>
        <strain evidence="1 2">ZRK001</strain>
    </source>
</reference>
<dbReference type="InterPro" id="IPR009752">
    <property type="entry name" value="Phage_Mu_GpJ"/>
</dbReference>
<dbReference type="KEGG" id="mlut:JET14_11945"/>
<protein>
    <submittedName>
        <fullName evidence="1">DUF1320 domain-containing protein</fullName>
    </submittedName>
</protein>
<proteinExistence type="predicted"/>
<evidence type="ECO:0000313" key="2">
    <source>
        <dbReference type="Proteomes" id="UP000596083"/>
    </source>
</evidence>
<dbReference type="Proteomes" id="UP000596083">
    <property type="component" value="Chromosome"/>
</dbReference>
<accession>A0A7T7HNU7</accession>
<gene>
    <name evidence="1" type="ORF">JET14_11945</name>
</gene>
<dbReference type="Pfam" id="PF07030">
    <property type="entry name" value="Phage_Mu_Gp36"/>
    <property type="match status" value="1"/>
</dbReference>
<dbReference type="AlphaFoldDB" id="A0A7T7HNU7"/>
<sequence>MMYGALDDLIERAGEVEILQVADRDGNGAADPDVIDAAFAHAGNIIDGYLAGKYSLPLASVPDLVRTWAVSIARYRLHHEGPPDYVVADYKDAIAALKDVARGAITLTIADGSTPDASSNSGDYLSADAPTSHASTILKGWNHA</sequence>
<name>A0A7T7HNU7_9HYPH</name>
<dbReference type="EMBL" id="CP066786">
    <property type="protein sequence ID" value="QQM32650.1"/>
    <property type="molecule type" value="Genomic_DNA"/>
</dbReference>
<organism evidence="1 2">
    <name type="scientific">Martelella lutilitoris</name>
    <dbReference type="NCBI Taxonomy" id="2583532"/>
    <lineage>
        <taxon>Bacteria</taxon>
        <taxon>Pseudomonadati</taxon>
        <taxon>Pseudomonadota</taxon>
        <taxon>Alphaproteobacteria</taxon>
        <taxon>Hyphomicrobiales</taxon>
        <taxon>Aurantimonadaceae</taxon>
        <taxon>Martelella</taxon>
    </lineage>
</organism>